<organism evidence="5 8">
    <name type="scientific">Brevibacterium aurantiacum</name>
    <dbReference type="NCBI Taxonomy" id="273384"/>
    <lineage>
        <taxon>Bacteria</taxon>
        <taxon>Bacillati</taxon>
        <taxon>Actinomycetota</taxon>
        <taxon>Actinomycetes</taxon>
        <taxon>Micrococcales</taxon>
        <taxon>Brevibacteriaceae</taxon>
        <taxon>Brevibacterium</taxon>
    </lineage>
</organism>
<dbReference type="EMBL" id="NRGO01000014">
    <property type="protein sequence ID" value="PCC49758.1"/>
    <property type="molecule type" value="Genomic_DNA"/>
</dbReference>
<dbReference type="EMBL" id="NRGQ01000006">
    <property type="protein sequence ID" value="PCC43430.1"/>
    <property type="molecule type" value="Genomic_DNA"/>
</dbReference>
<sequence>MPDVPRWQFRVSQRGDSGPDSCALGLWMLRANPQASDQPWSFRQRRSLSDPMQTTAKTAEDIIGIVPHTLGYIPRESLVAIIVGTDEDGGQSCATTLRVDFDLETAAHIVAEGGQWYSDLIAGACAASGVFLALYDSEYQRDLPGAGRRPDTDPAQGGDNGDEYSYVRRDLIRAAIDEIAMALGDRGIDTLGAWWVSEERFGRIDGDGLTSTLLEAAATSACATELIAGGSAPAASAKELVARPVSAAEFQDSRRDCADTRLTIGEGFDIISEVYPRLVRLSEGDDPIDRAALTELMTLQTVMAIDAILGEKWSRDALEMILSFDHPNFSRSDLKKCGPGQLHRRAQRYGRSPQAAQHMVGLSDRAPKPSDVQLGIEFLEAYIPLGHPDVRATAYAVIAWFEWSLGGSTMAEHYAQAGLDLDADHSMATLIINAVQHGYLPRWLMPVRRGPG</sequence>
<gene>
    <name evidence="5" type="ORF">CIK62_13000</name>
    <name evidence="4" type="ORF">CIK64_11680</name>
    <name evidence="3" type="ORF">CIK65_06070</name>
    <name evidence="2" type="ORF">CXR27_11780</name>
    <name evidence="6" type="ORF">EB834_16800</name>
</gene>
<evidence type="ECO:0000313" key="8">
    <source>
        <dbReference type="Proteomes" id="UP000217720"/>
    </source>
</evidence>
<dbReference type="EMBL" id="CP025334">
    <property type="protein sequence ID" value="AZT97603.1"/>
    <property type="molecule type" value="Genomic_DNA"/>
</dbReference>
<feature type="region of interest" description="Disordered" evidence="1">
    <location>
        <begin position="143"/>
        <end position="162"/>
    </location>
</feature>
<dbReference type="Pfam" id="PF13830">
    <property type="entry name" value="DUF4192"/>
    <property type="match status" value="1"/>
</dbReference>
<dbReference type="OrthoDB" id="4954868at2"/>
<dbReference type="Proteomes" id="UP000217564">
    <property type="component" value="Unassembled WGS sequence"/>
</dbReference>
<dbReference type="Proteomes" id="UP000297736">
    <property type="component" value="Unassembled WGS sequence"/>
</dbReference>
<evidence type="ECO:0000256" key="1">
    <source>
        <dbReference type="SAM" id="MobiDB-lite"/>
    </source>
</evidence>
<evidence type="ECO:0000313" key="7">
    <source>
        <dbReference type="Proteomes" id="UP000217564"/>
    </source>
</evidence>
<dbReference type="Proteomes" id="UP000282731">
    <property type="component" value="Chromosome"/>
</dbReference>
<evidence type="ECO:0000313" key="6">
    <source>
        <dbReference type="EMBL" id="TGD37129.1"/>
    </source>
</evidence>
<accession>A0A2A3ZDX0</accession>
<reference evidence="2 10" key="4">
    <citation type="submission" date="2019-01" db="EMBL/GenBank/DDBJ databases">
        <title>Comparative genomic analysis of Brevibacterium aurantiacum sheds light on its evolution and its adaptation to smear-ripened cheeses.</title>
        <authorList>
            <person name="Moineau S."/>
        </authorList>
    </citation>
    <scope>NUCLEOTIDE SEQUENCE [LARGE SCALE GENOMIC DNA]</scope>
    <source>
        <strain evidence="2 10">SMQ-1420</strain>
    </source>
</reference>
<dbReference type="Proteomes" id="UP000218620">
    <property type="component" value="Unassembled WGS sequence"/>
</dbReference>
<reference evidence="6 11" key="3">
    <citation type="submission" date="2018-10" db="EMBL/GenBank/DDBJ databases">
        <title>Brevibacterium genomes from Austrain hard cheese rinds.</title>
        <authorList>
            <person name="Anast J.M."/>
            <person name="Dzieciol M."/>
            <person name="Schultz D.L."/>
            <person name="Mann E."/>
            <person name="Wagner M."/>
            <person name="Schmitz-Esser S."/>
        </authorList>
    </citation>
    <scope>NUCLEOTIDE SEQUENCE [LARGE SCALE GENOMIC DNA]</scope>
    <source>
        <strain evidence="6 11">L261</strain>
    </source>
</reference>
<evidence type="ECO:0000313" key="4">
    <source>
        <dbReference type="EMBL" id="PCC46236.1"/>
    </source>
</evidence>
<evidence type="ECO:0000313" key="10">
    <source>
        <dbReference type="Proteomes" id="UP000282731"/>
    </source>
</evidence>
<dbReference type="InterPro" id="IPR025447">
    <property type="entry name" value="DUF4192"/>
</dbReference>
<evidence type="ECO:0000313" key="3">
    <source>
        <dbReference type="EMBL" id="PCC43430.1"/>
    </source>
</evidence>
<proteinExistence type="predicted"/>
<reference evidence="7 8" key="1">
    <citation type="journal article" date="2017" name="Elife">
        <title>Extensive horizontal gene transfer in cheese-associated bacteria.</title>
        <authorList>
            <person name="Bonham K.S."/>
            <person name="Wolfe B.E."/>
            <person name="Dutton R.J."/>
        </authorList>
    </citation>
    <scope>NUCLEOTIDE SEQUENCE [LARGE SCALE GENOMIC DNA]</scope>
    <source>
        <strain evidence="5 8">900_6</strain>
        <strain evidence="4 7">947_7</strain>
        <strain evidence="3 9">962_8</strain>
    </source>
</reference>
<dbReference type="AlphaFoldDB" id="A0A2A3ZDX0"/>
<evidence type="ECO:0000313" key="11">
    <source>
        <dbReference type="Proteomes" id="UP000297736"/>
    </source>
</evidence>
<protein>
    <submittedName>
        <fullName evidence="5">DUF4192 domain-containing protein</fullName>
    </submittedName>
    <submittedName>
        <fullName evidence="6">DUF4192 family protein</fullName>
    </submittedName>
</protein>
<name>A0A2A3ZDX0_BREAU</name>
<reference evidence="2 10" key="2">
    <citation type="submission" date="2017-12" db="EMBL/GenBank/DDBJ databases">
        <authorList>
            <person name="Levesque S."/>
        </authorList>
    </citation>
    <scope>NUCLEOTIDE SEQUENCE [LARGE SCALE GENOMIC DNA]</scope>
    <source>
        <strain evidence="2 10">SMQ-1420</strain>
    </source>
</reference>
<evidence type="ECO:0000313" key="2">
    <source>
        <dbReference type="EMBL" id="AZT97603.1"/>
    </source>
</evidence>
<dbReference type="EMBL" id="RHFF01000019">
    <property type="protein sequence ID" value="TGD37129.1"/>
    <property type="molecule type" value="Genomic_DNA"/>
</dbReference>
<dbReference type="Proteomes" id="UP000217720">
    <property type="component" value="Unassembled WGS sequence"/>
</dbReference>
<evidence type="ECO:0000313" key="5">
    <source>
        <dbReference type="EMBL" id="PCC49758.1"/>
    </source>
</evidence>
<evidence type="ECO:0000313" key="9">
    <source>
        <dbReference type="Proteomes" id="UP000218620"/>
    </source>
</evidence>
<dbReference type="EMBL" id="NRGP01000015">
    <property type="protein sequence ID" value="PCC46236.1"/>
    <property type="molecule type" value="Genomic_DNA"/>
</dbReference>